<proteinExistence type="inferred from homology"/>
<dbReference type="EMBL" id="CP037452">
    <property type="protein sequence ID" value="QDV49852.1"/>
    <property type="molecule type" value="Genomic_DNA"/>
</dbReference>
<dbReference type="KEGG" id="gfm:Enr17x_18730"/>
<dbReference type="Proteomes" id="UP000318313">
    <property type="component" value="Chromosome"/>
</dbReference>
<dbReference type="AlphaFoldDB" id="A0A518IA29"/>
<dbReference type="Pfam" id="PF03795">
    <property type="entry name" value="YCII"/>
    <property type="match status" value="1"/>
</dbReference>
<feature type="domain" description="YCII-related" evidence="2">
    <location>
        <begin position="20"/>
        <end position="108"/>
    </location>
</feature>
<evidence type="ECO:0000313" key="3">
    <source>
        <dbReference type="EMBL" id="QDV49852.1"/>
    </source>
</evidence>
<protein>
    <submittedName>
        <fullName evidence="3">YCII-related domain protein</fullName>
    </submittedName>
</protein>
<evidence type="ECO:0000259" key="2">
    <source>
        <dbReference type="Pfam" id="PF03795"/>
    </source>
</evidence>
<dbReference type="PANTHER" id="PTHR35174:SF1">
    <property type="entry name" value="BLL0086 PROTEIN"/>
    <property type="match status" value="1"/>
</dbReference>
<dbReference type="SUPFAM" id="SSF54909">
    <property type="entry name" value="Dimeric alpha+beta barrel"/>
    <property type="match status" value="1"/>
</dbReference>
<sequence length="119" mass="13030">MAKFMFLLRSGGIRESSSEKTPEEMQQMMQMYMDWMQEGTEAGWILDPGNRLGAGAVVKPDMTVIDGPFAETKELVGGYMVVETPDLAAAIEIAKGSPMVKGGNIIEVRELPDKGMDNE</sequence>
<comment type="similarity">
    <text evidence="1">Belongs to the YciI family.</text>
</comment>
<dbReference type="Gene3D" id="3.30.70.1060">
    <property type="entry name" value="Dimeric alpha+beta barrel"/>
    <property type="match status" value="1"/>
</dbReference>
<dbReference type="InterPro" id="IPR005545">
    <property type="entry name" value="YCII"/>
</dbReference>
<name>A0A518IA29_9PLAN</name>
<keyword evidence="4" id="KW-1185">Reference proteome</keyword>
<organism evidence="3 4">
    <name type="scientific">Gimesia fumaroli</name>
    <dbReference type="NCBI Taxonomy" id="2527976"/>
    <lineage>
        <taxon>Bacteria</taxon>
        <taxon>Pseudomonadati</taxon>
        <taxon>Planctomycetota</taxon>
        <taxon>Planctomycetia</taxon>
        <taxon>Planctomycetales</taxon>
        <taxon>Planctomycetaceae</taxon>
        <taxon>Gimesia</taxon>
    </lineage>
</organism>
<gene>
    <name evidence="3" type="ORF">Enr17x_18730</name>
</gene>
<dbReference type="PANTHER" id="PTHR35174">
    <property type="entry name" value="BLL7171 PROTEIN-RELATED"/>
    <property type="match status" value="1"/>
</dbReference>
<accession>A0A518IA29</accession>
<dbReference type="RefSeq" id="WP_198001048.1">
    <property type="nucleotide sequence ID" value="NZ_CP037452.1"/>
</dbReference>
<evidence type="ECO:0000256" key="1">
    <source>
        <dbReference type="ARBA" id="ARBA00007689"/>
    </source>
</evidence>
<reference evidence="3 4" key="1">
    <citation type="submission" date="2019-03" db="EMBL/GenBank/DDBJ databases">
        <title>Deep-cultivation of Planctomycetes and their phenomic and genomic characterization uncovers novel biology.</title>
        <authorList>
            <person name="Wiegand S."/>
            <person name="Jogler M."/>
            <person name="Boedeker C."/>
            <person name="Pinto D."/>
            <person name="Vollmers J."/>
            <person name="Rivas-Marin E."/>
            <person name="Kohn T."/>
            <person name="Peeters S.H."/>
            <person name="Heuer A."/>
            <person name="Rast P."/>
            <person name="Oberbeckmann S."/>
            <person name="Bunk B."/>
            <person name="Jeske O."/>
            <person name="Meyerdierks A."/>
            <person name="Storesund J.E."/>
            <person name="Kallscheuer N."/>
            <person name="Luecker S."/>
            <person name="Lage O.M."/>
            <person name="Pohl T."/>
            <person name="Merkel B.J."/>
            <person name="Hornburger P."/>
            <person name="Mueller R.-W."/>
            <person name="Bruemmer F."/>
            <person name="Labrenz M."/>
            <person name="Spormann A.M."/>
            <person name="Op den Camp H."/>
            <person name="Overmann J."/>
            <person name="Amann R."/>
            <person name="Jetten M.S.M."/>
            <person name="Mascher T."/>
            <person name="Medema M.H."/>
            <person name="Devos D.P."/>
            <person name="Kaster A.-K."/>
            <person name="Ovreas L."/>
            <person name="Rohde M."/>
            <person name="Galperin M.Y."/>
            <person name="Jogler C."/>
        </authorList>
    </citation>
    <scope>NUCLEOTIDE SEQUENCE [LARGE SCALE GENOMIC DNA]</scope>
    <source>
        <strain evidence="3 4">Enr17</strain>
    </source>
</reference>
<evidence type="ECO:0000313" key="4">
    <source>
        <dbReference type="Proteomes" id="UP000318313"/>
    </source>
</evidence>
<dbReference type="InterPro" id="IPR011008">
    <property type="entry name" value="Dimeric_a/b-barrel"/>
</dbReference>